<keyword evidence="2" id="KW-0472">Membrane</keyword>
<feature type="region of interest" description="Disordered" evidence="1">
    <location>
        <begin position="258"/>
        <end position="316"/>
    </location>
</feature>
<evidence type="ECO:0000256" key="2">
    <source>
        <dbReference type="SAM" id="Phobius"/>
    </source>
</evidence>
<evidence type="ECO:0000313" key="4">
    <source>
        <dbReference type="EMBL" id="EGO23039.1"/>
    </source>
</evidence>
<dbReference type="EMBL" id="GL945436">
    <property type="protein sequence ID" value="EGO23039.1"/>
    <property type="molecule type" value="Genomic_DNA"/>
</dbReference>
<accession>F8P1L0</accession>
<dbReference type="KEGG" id="sla:SERLADRAFT_439796"/>
<dbReference type="Proteomes" id="UP000008064">
    <property type="component" value="Unassembled WGS sequence"/>
</dbReference>
<protein>
    <recommendedName>
        <fullName evidence="5">Mid2 domain-containing protein</fullName>
    </recommendedName>
</protein>
<organism>
    <name type="scientific">Serpula lacrymans var. lacrymans (strain S7.9)</name>
    <name type="common">Dry rot fungus</name>
    <dbReference type="NCBI Taxonomy" id="578457"/>
    <lineage>
        <taxon>Eukaryota</taxon>
        <taxon>Fungi</taxon>
        <taxon>Dikarya</taxon>
        <taxon>Basidiomycota</taxon>
        <taxon>Agaricomycotina</taxon>
        <taxon>Agaricomycetes</taxon>
        <taxon>Agaricomycetidae</taxon>
        <taxon>Boletales</taxon>
        <taxon>Coniophorineae</taxon>
        <taxon>Serpulaceae</taxon>
        <taxon>Serpula</taxon>
    </lineage>
</organism>
<keyword evidence="2" id="KW-0812">Transmembrane</keyword>
<dbReference type="Gene3D" id="1.20.5.510">
    <property type="entry name" value="Single helix bin"/>
    <property type="match status" value="1"/>
</dbReference>
<evidence type="ECO:0008006" key="5">
    <source>
        <dbReference type="Google" id="ProtNLM"/>
    </source>
</evidence>
<feature type="signal peptide" evidence="3">
    <location>
        <begin position="1"/>
        <end position="24"/>
    </location>
</feature>
<reference evidence="4" key="1">
    <citation type="submission" date="2011-04" db="EMBL/GenBank/DDBJ databases">
        <title>Evolution of plant cell wall degrading machinery underlies the functional diversity of forest fungi.</title>
        <authorList>
            <consortium name="US DOE Joint Genome Institute (JGI-PGF)"/>
            <person name="Eastwood D.C."/>
            <person name="Floudas D."/>
            <person name="Binder M."/>
            <person name="Majcherczyk A."/>
            <person name="Schneider P."/>
            <person name="Aerts A."/>
            <person name="Asiegbu F.O."/>
            <person name="Baker S.E."/>
            <person name="Barry K."/>
            <person name="Bendiksby M."/>
            <person name="Blumentritt M."/>
            <person name="Coutinho P.M."/>
            <person name="Cullen D."/>
            <person name="Cullen D."/>
            <person name="Gathman A."/>
            <person name="Goodell B."/>
            <person name="Henrissat B."/>
            <person name="Ihrmark K."/>
            <person name="Kauserud H."/>
            <person name="Kohler A."/>
            <person name="LaButti K."/>
            <person name="Lapidus A."/>
            <person name="Lavin J.L."/>
            <person name="Lee Y.-H."/>
            <person name="Lindquist E."/>
            <person name="Lilly W."/>
            <person name="Lucas S."/>
            <person name="Morin E."/>
            <person name="Murat C."/>
            <person name="Oguiza J.A."/>
            <person name="Park J."/>
            <person name="Pisabarro A.G."/>
            <person name="Riley R."/>
            <person name="Rosling A."/>
            <person name="Salamov A."/>
            <person name="Schmidt O."/>
            <person name="Schmutz J."/>
            <person name="Skrede I."/>
            <person name="Stenlid J."/>
            <person name="Wiebenga A."/>
            <person name="Xie X."/>
            <person name="Kues U."/>
            <person name="Hibbett D.S."/>
            <person name="Hoffmeister D."/>
            <person name="Hogberg N."/>
            <person name="Martin F."/>
            <person name="Grigoriev I.V."/>
            <person name="Watkinson S.C."/>
        </authorList>
    </citation>
    <scope>NUCLEOTIDE SEQUENCE</scope>
    <source>
        <strain evidence="4">S7.9</strain>
    </source>
</reference>
<feature type="transmembrane region" description="Helical" evidence="2">
    <location>
        <begin position="196"/>
        <end position="218"/>
    </location>
</feature>
<sequence length="316" mass="33477">MYYKALEMLVAVVVTLMSIRGVATQTSNVTCASSFGWANNSLNQTPCTVASYLEGVCNGGEWDIPALPPNEHYLAPSLSDANNCQCNSVVYSLISACAACQNQLWVSWDTWSTNCSGYVYFMTYPNNIPQETVVPAWAYLNVTAVGAGTFSINASMQDSSAPASSATSSQSTLGPISNPTNIPLSSSKSSSSNTGAIAGGVVGGVVGLAIIVAGAVWFMRRRARSADRYLREKPSFDSSPIGQTISPYNFNEPVQGSTQALPKVYDPDDPSTFPHSPGPSMTYTTSPSGLLVSSPRSPLDFQAMRRPGNYTGAPEI</sequence>
<evidence type="ECO:0000256" key="3">
    <source>
        <dbReference type="SAM" id="SignalP"/>
    </source>
</evidence>
<dbReference type="AlphaFoldDB" id="F8P1L0"/>
<feature type="region of interest" description="Disordered" evidence="1">
    <location>
        <begin position="161"/>
        <end position="190"/>
    </location>
</feature>
<name>F8P1L0_SERL9</name>
<keyword evidence="3" id="KW-0732">Signal</keyword>
<feature type="compositionally biased region" description="Polar residues" evidence="1">
    <location>
        <begin position="172"/>
        <end position="184"/>
    </location>
</feature>
<feature type="compositionally biased region" description="Low complexity" evidence="1">
    <location>
        <begin position="161"/>
        <end position="171"/>
    </location>
</feature>
<feature type="chain" id="PRO_5003376525" description="Mid2 domain-containing protein" evidence="3">
    <location>
        <begin position="25"/>
        <end position="316"/>
    </location>
</feature>
<proteinExistence type="predicted"/>
<gene>
    <name evidence="4" type="ORF">SERLADRAFT_439796</name>
</gene>
<dbReference type="OrthoDB" id="3362711at2759"/>
<feature type="compositionally biased region" description="Polar residues" evidence="1">
    <location>
        <begin position="279"/>
        <end position="288"/>
    </location>
</feature>
<evidence type="ECO:0000256" key="1">
    <source>
        <dbReference type="SAM" id="MobiDB-lite"/>
    </source>
</evidence>
<dbReference type="RefSeq" id="XP_007320279.1">
    <property type="nucleotide sequence ID" value="XM_007320217.1"/>
</dbReference>
<dbReference type="GeneID" id="18815256"/>
<dbReference type="HOGENOM" id="CLU_053888_2_0_1"/>
<keyword evidence="2" id="KW-1133">Transmembrane helix</keyword>